<keyword evidence="4" id="KW-1185">Reference proteome</keyword>
<keyword evidence="2" id="KW-1133">Transmembrane helix</keyword>
<comment type="caution">
    <text evidence="3">The sequence shown here is derived from an EMBL/GenBank/DDBJ whole genome shotgun (WGS) entry which is preliminary data.</text>
</comment>
<evidence type="ECO:0000313" key="3">
    <source>
        <dbReference type="EMBL" id="MEJ8646056.1"/>
    </source>
</evidence>
<name>A0ABU8UEW2_9ACTN</name>
<proteinExistence type="predicted"/>
<keyword evidence="2" id="KW-0472">Membrane</keyword>
<dbReference type="EMBL" id="JBBKAM010000004">
    <property type="protein sequence ID" value="MEJ8646056.1"/>
    <property type="molecule type" value="Genomic_DNA"/>
</dbReference>
<evidence type="ECO:0000313" key="4">
    <source>
        <dbReference type="Proteomes" id="UP001382904"/>
    </source>
</evidence>
<gene>
    <name evidence="3" type="ORF">WKI68_42185</name>
</gene>
<accession>A0ABU8UEW2</accession>
<feature type="compositionally biased region" description="Low complexity" evidence="1">
    <location>
        <begin position="10"/>
        <end position="21"/>
    </location>
</feature>
<organism evidence="3 4">
    <name type="scientific">Streptomyces caledonius</name>
    <dbReference type="NCBI Taxonomy" id="3134107"/>
    <lineage>
        <taxon>Bacteria</taxon>
        <taxon>Bacillati</taxon>
        <taxon>Actinomycetota</taxon>
        <taxon>Actinomycetes</taxon>
        <taxon>Kitasatosporales</taxon>
        <taxon>Streptomycetaceae</taxon>
        <taxon>Streptomyces</taxon>
    </lineage>
</organism>
<sequence length="126" mass="13237">MPAQWAATWSRPPGSRTPRTPKGIGALTEPEPTEHRCPPRARPTAQQRRKPPARPGQGTPPPRPTPSTCHEDKPILSGRSALLILFALVTAGTLGALTYAKTNGIPDAAIAALVGSLPVLNKLTGD</sequence>
<evidence type="ECO:0000256" key="2">
    <source>
        <dbReference type="SAM" id="Phobius"/>
    </source>
</evidence>
<protein>
    <submittedName>
        <fullName evidence="3">Uncharacterized protein</fullName>
    </submittedName>
</protein>
<keyword evidence="2" id="KW-0812">Transmembrane</keyword>
<dbReference type="Proteomes" id="UP001382904">
    <property type="component" value="Unassembled WGS sequence"/>
</dbReference>
<reference evidence="3 4" key="1">
    <citation type="submission" date="2024-03" db="EMBL/GenBank/DDBJ databases">
        <title>Novel Streptomyces species of biotechnological and ecological value are a feature of Machair soil.</title>
        <authorList>
            <person name="Prole J.R."/>
            <person name="Goodfellow M."/>
            <person name="Allenby N."/>
            <person name="Ward A.C."/>
        </authorList>
    </citation>
    <scope>NUCLEOTIDE SEQUENCE [LARGE SCALE GENOMIC DNA]</scope>
    <source>
        <strain evidence="3 4">MS1.HAVA.3</strain>
    </source>
</reference>
<evidence type="ECO:0000256" key="1">
    <source>
        <dbReference type="SAM" id="MobiDB-lite"/>
    </source>
</evidence>
<feature type="region of interest" description="Disordered" evidence="1">
    <location>
        <begin position="1"/>
        <end position="74"/>
    </location>
</feature>
<feature type="transmembrane region" description="Helical" evidence="2">
    <location>
        <begin position="81"/>
        <end position="100"/>
    </location>
</feature>